<gene>
    <name evidence="2" type="ORF">AD933_12660</name>
</gene>
<dbReference type="GO" id="GO:0009236">
    <property type="term" value="P:cobalamin biosynthetic process"/>
    <property type="evidence" value="ECO:0007669"/>
    <property type="project" value="InterPro"/>
</dbReference>
<evidence type="ECO:0000259" key="1">
    <source>
        <dbReference type="Pfam" id="PF01890"/>
    </source>
</evidence>
<feature type="domain" description="CobE/GbiG C-terminal" evidence="1">
    <location>
        <begin position="3"/>
        <end position="120"/>
    </location>
</feature>
<sequence length="126" mass="13038">MSVAGMGWSNSASAPEAAAFVRQVVQENEATALTCLAVPGFRRGDELPEEVAGLLGVPLSWVSDNALRAVQNICPTVSERALQETGFASVAEGCALAGAGRGAWLRVLRQVHAGITCAVAEGEETK</sequence>
<comment type="caution">
    <text evidence="2">The sequence shown here is derived from an EMBL/GenBank/DDBJ whole genome shotgun (WGS) entry which is preliminary data.</text>
</comment>
<dbReference type="InterPro" id="IPR036518">
    <property type="entry name" value="CobE/GbiG_C_sf"/>
</dbReference>
<evidence type="ECO:0000313" key="2">
    <source>
        <dbReference type="EMBL" id="KXV14402.1"/>
    </source>
</evidence>
<dbReference type="Proteomes" id="UP000075526">
    <property type="component" value="Unassembled WGS sequence"/>
</dbReference>
<accession>A0A149RKR7</accession>
<dbReference type="SUPFAM" id="SSF159664">
    <property type="entry name" value="CobE/GbiG C-terminal domain-like"/>
    <property type="match status" value="1"/>
</dbReference>
<dbReference type="Gene3D" id="3.30.420.180">
    <property type="entry name" value="CobE/GbiG C-terminal domain"/>
    <property type="match status" value="1"/>
</dbReference>
<organism evidence="2 3">
    <name type="scientific">Acetobacter malorum</name>
    <dbReference type="NCBI Taxonomy" id="178901"/>
    <lineage>
        <taxon>Bacteria</taxon>
        <taxon>Pseudomonadati</taxon>
        <taxon>Pseudomonadota</taxon>
        <taxon>Alphaproteobacteria</taxon>
        <taxon>Acetobacterales</taxon>
        <taxon>Acetobacteraceae</taxon>
        <taxon>Acetobacter</taxon>
    </lineage>
</organism>
<dbReference type="RefSeq" id="WP_082783945.1">
    <property type="nucleotide sequence ID" value="NZ_LHZF01000173.1"/>
</dbReference>
<dbReference type="Pfam" id="PF01890">
    <property type="entry name" value="CbiG_C"/>
    <property type="match status" value="1"/>
</dbReference>
<dbReference type="AlphaFoldDB" id="A0A149RKR7"/>
<reference evidence="2 3" key="1">
    <citation type="submission" date="2015-06" db="EMBL/GenBank/DDBJ databases">
        <title>Improved classification and identification of acetic acid bacteria using matrix-assisted laser desorption/ionization time-of-flight mass spectrometry; Gluconobacter nephelii and Gluconobacter uchimurae are later heterotypic synonyms of Gluconobacter japonicus and Gluconobacter oxydans, respectively.</title>
        <authorList>
            <person name="Li L."/>
            <person name="Cleenwerck I."/>
            <person name="De Vuyst L."/>
            <person name="Vandamme P."/>
        </authorList>
    </citation>
    <scope>NUCLEOTIDE SEQUENCE [LARGE SCALE GENOMIC DNA]</scope>
    <source>
        <strain evidence="2 3">LMG 1552</strain>
    </source>
</reference>
<dbReference type="PATRIC" id="fig|178901.13.peg.2585"/>
<evidence type="ECO:0000313" key="3">
    <source>
        <dbReference type="Proteomes" id="UP000075526"/>
    </source>
</evidence>
<dbReference type="EMBL" id="LHZF01000173">
    <property type="protein sequence ID" value="KXV14402.1"/>
    <property type="molecule type" value="Genomic_DNA"/>
</dbReference>
<proteinExistence type="predicted"/>
<dbReference type="InterPro" id="IPR002750">
    <property type="entry name" value="CobE/GbiG_C"/>
</dbReference>
<protein>
    <recommendedName>
        <fullName evidence="1">CobE/GbiG C-terminal domain-containing protein</fullName>
    </recommendedName>
</protein>
<name>A0A149RKR7_9PROT</name>